<dbReference type="STRING" id="1328759.A0A5C2RYU5"/>
<dbReference type="AlphaFoldDB" id="A0A5C2RYU5"/>
<dbReference type="Gene3D" id="3.80.10.10">
    <property type="entry name" value="Ribonuclease Inhibitor"/>
    <property type="match status" value="1"/>
</dbReference>
<accession>A0A5C2RYU5</accession>
<sequence length="503" mass="57232">MTADLEVIAATAQQLARDCRALLEKDNRHRVDLETFSAIERDLNVSLVSFKRYYNATPSVPINRLHHEILGMIFERLRDPRRAPEVRNQLVFDSYLPLVKAMLVCRRWHAAIMHHPLLWTEIDLLFQRPNTVCNLLERSNSAPIDVRLDNHEHYACEEVHTVARALLEDHAHRILHLDMTSFMSDDFQKAFPWVKRPMPRLRRLAFTLDPGTRHHRERPFVSFAHCPSLKTLTLSGILVLPTQPIPSLTHVVVSGRKSPYGCLSSLLRLLGSTPALECLELSSITWSTQEVSRDSYPTLRRLRSLKIRHFCTREVVDGFVYHLGHPMLSELTLTQVSGQYSWSPPYLPETFLRAHTMTRLKVVDRGWHESGTLTLENARASVTLELTRGLLTSSRGRPPNPSFLADIEDAHVSLEGRDGTNNISWLGSRVPKLKTLVIKFREGNRQLLIALASALEVTVYFPSLVSLELSGSSATWEEIDLLAPALAVRAQVARHRLALLRVQ</sequence>
<dbReference type="InterPro" id="IPR001810">
    <property type="entry name" value="F-box_dom"/>
</dbReference>
<dbReference type="InterPro" id="IPR032675">
    <property type="entry name" value="LRR_dom_sf"/>
</dbReference>
<organism evidence="2 3">
    <name type="scientific">Lentinus tigrinus ALCF2SS1-6</name>
    <dbReference type="NCBI Taxonomy" id="1328759"/>
    <lineage>
        <taxon>Eukaryota</taxon>
        <taxon>Fungi</taxon>
        <taxon>Dikarya</taxon>
        <taxon>Basidiomycota</taxon>
        <taxon>Agaricomycotina</taxon>
        <taxon>Agaricomycetes</taxon>
        <taxon>Polyporales</taxon>
        <taxon>Polyporaceae</taxon>
        <taxon>Lentinus</taxon>
    </lineage>
</organism>
<reference evidence="2" key="1">
    <citation type="journal article" date="2018" name="Genome Biol. Evol.">
        <title>Genomics and development of Lentinus tigrinus, a white-rot wood-decaying mushroom with dimorphic fruiting bodies.</title>
        <authorList>
            <person name="Wu B."/>
            <person name="Xu Z."/>
            <person name="Knudson A."/>
            <person name="Carlson A."/>
            <person name="Chen N."/>
            <person name="Kovaka S."/>
            <person name="LaButti K."/>
            <person name="Lipzen A."/>
            <person name="Pennachio C."/>
            <person name="Riley R."/>
            <person name="Schakwitz W."/>
            <person name="Umezawa K."/>
            <person name="Ohm R.A."/>
            <person name="Grigoriev I.V."/>
            <person name="Nagy L.G."/>
            <person name="Gibbons J."/>
            <person name="Hibbett D."/>
        </authorList>
    </citation>
    <scope>NUCLEOTIDE SEQUENCE [LARGE SCALE GENOMIC DNA]</scope>
    <source>
        <strain evidence="2">ALCF2SS1-6</strain>
    </source>
</reference>
<dbReference type="SUPFAM" id="SSF81383">
    <property type="entry name" value="F-box domain"/>
    <property type="match status" value="1"/>
</dbReference>
<feature type="domain" description="F-box" evidence="1">
    <location>
        <begin position="67"/>
        <end position="124"/>
    </location>
</feature>
<proteinExistence type="predicted"/>
<evidence type="ECO:0000259" key="1">
    <source>
        <dbReference type="Pfam" id="PF12937"/>
    </source>
</evidence>
<dbReference type="SUPFAM" id="SSF52047">
    <property type="entry name" value="RNI-like"/>
    <property type="match status" value="1"/>
</dbReference>
<name>A0A5C2RYU5_9APHY</name>
<dbReference type="EMBL" id="ML122289">
    <property type="protein sequence ID" value="RPD56256.1"/>
    <property type="molecule type" value="Genomic_DNA"/>
</dbReference>
<gene>
    <name evidence="2" type="ORF">L227DRAFT_578987</name>
</gene>
<keyword evidence="3" id="KW-1185">Reference proteome</keyword>
<evidence type="ECO:0000313" key="3">
    <source>
        <dbReference type="Proteomes" id="UP000313359"/>
    </source>
</evidence>
<dbReference type="PANTHER" id="PTHR38926">
    <property type="entry name" value="F-BOX DOMAIN CONTAINING PROTEIN, EXPRESSED"/>
    <property type="match status" value="1"/>
</dbReference>
<dbReference type="Pfam" id="PF12937">
    <property type="entry name" value="F-box-like"/>
    <property type="match status" value="1"/>
</dbReference>
<protein>
    <recommendedName>
        <fullName evidence="1">F-box domain-containing protein</fullName>
    </recommendedName>
</protein>
<dbReference type="PANTHER" id="PTHR38926:SF5">
    <property type="entry name" value="F-BOX AND LEUCINE-RICH REPEAT PROTEIN 6"/>
    <property type="match status" value="1"/>
</dbReference>
<dbReference type="Proteomes" id="UP000313359">
    <property type="component" value="Unassembled WGS sequence"/>
</dbReference>
<evidence type="ECO:0000313" key="2">
    <source>
        <dbReference type="EMBL" id="RPD56256.1"/>
    </source>
</evidence>
<dbReference type="Gene3D" id="1.20.1280.50">
    <property type="match status" value="1"/>
</dbReference>
<dbReference type="OrthoDB" id="2758541at2759"/>
<dbReference type="InterPro" id="IPR036047">
    <property type="entry name" value="F-box-like_dom_sf"/>
</dbReference>